<sequence>MIGASIFALTSPVVAQVVAPAPGEAAPPATPALLDDSQFDAALPPLDSVQAPGEAVSPTPTPVPVAPVAPTVAATTIVPDAELTAPLVPLAQASVVPPPAAPGAAADAELPPIRYAVTVAGLEQDGLYDRFKPLSALLKDGRKAANAAQITARADEDVALVERILKSEGYYDGIATATVDPAPAAQGTAKVAIVATPGERYKLGTIAVTGAEPSPTALALSALALRTGQPIVATDILTGEAKVALRLPEQGYPFVEVGARDIVLDDRTPVGDYTLPIVSGPRSSFGGFQAAGDDVFGTDHIALLSRFKPGQIYDSREVDDLRQALIATSLFSTVAVQPVKTGRTAPDGTEIVDLRVDQSRGPARSLSGSGGYGTGEGIKVTGSWTHRNLFPDEGALITDVVAGTQQQGASATFRRSNAGQRDRTFQASIGAARQDFDAYSARTVNVSVGMSRQSTPLWQKRWTYSVGAEVIGTNESRFDPGDAERTRATYLIGALPMQISYDRSDSLLDPTKGFRLTARVSPEASLQGAVDTYGRFLVEGSTYLPVAGSIVMAARARVGSIIGVSRDDLAPSRRLYAGGGGSVRGFGYQQLGPKDPNNDPIGGRSLTEFAIEGRYRFGNFGIVPFVDAGRVGEASSPSISGLRYGAGIGGRYYTNFGPLRLDVATPIGRKRGESKIALYISIGQAF</sequence>
<evidence type="ECO:0000256" key="5">
    <source>
        <dbReference type="SAM" id="SignalP"/>
    </source>
</evidence>
<feature type="chain" id="PRO_5046558608" evidence="5">
    <location>
        <begin position="16"/>
        <end position="686"/>
    </location>
</feature>
<keyword evidence="3" id="KW-0472">Membrane</keyword>
<dbReference type="PANTHER" id="PTHR12815:SF42">
    <property type="entry name" value="BACTERIAL SURFACE ANTIGEN (D15) DOMAIN-CONTAINING PROTEIN"/>
    <property type="match status" value="1"/>
</dbReference>
<comment type="caution">
    <text evidence="7">The sequence shown here is derived from an EMBL/GenBank/DDBJ whole genome shotgun (WGS) entry which is preliminary data.</text>
</comment>
<keyword evidence="8" id="KW-1185">Reference proteome</keyword>
<dbReference type="Gene3D" id="3.10.20.310">
    <property type="entry name" value="membrane protein fhac"/>
    <property type="match status" value="1"/>
</dbReference>
<feature type="signal peptide" evidence="5">
    <location>
        <begin position="1"/>
        <end position="15"/>
    </location>
</feature>
<accession>A0ABW4TW56</accession>
<comment type="subcellular location">
    <subcellularLocation>
        <location evidence="1">Membrane</location>
    </subcellularLocation>
</comment>
<keyword evidence="2" id="KW-0812">Transmembrane</keyword>
<evidence type="ECO:0000313" key="7">
    <source>
        <dbReference type="EMBL" id="MFD1950940.1"/>
    </source>
</evidence>
<keyword evidence="5" id="KW-0732">Signal</keyword>
<evidence type="ECO:0000313" key="8">
    <source>
        <dbReference type="Proteomes" id="UP001597400"/>
    </source>
</evidence>
<dbReference type="Pfam" id="PF01103">
    <property type="entry name" value="Omp85"/>
    <property type="match status" value="1"/>
</dbReference>
<dbReference type="PANTHER" id="PTHR12815">
    <property type="entry name" value="SORTING AND ASSEMBLY MACHINERY SAMM50 PROTEIN FAMILY MEMBER"/>
    <property type="match status" value="1"/>
</dbReference>
<name>A0ABW4TW56_9SPHN</name>
<evidence type="ECO:0000256" key="3">
    <source>
        <dbReference type="ARBA" id="ARBA00023136"/>
    </source>
</evidence>
<protein>
    <submittedName>
        <fullName evidence="7">Autotransporter assembly complex family protein</fullName>
    </submittedName>
</protein>
<gene>
    <name evidence="7" type="ORF">ACFSGX_09195</name>
</gene>
<proteinExistence type="predicted"/>
<dbReference type="Gene3D" id="2.40.160.50">
    <property type="entry name" value="membrane protein fhac: a member of the omp85/tpsb transporter family"/>
    <property type="match status" value="1"/>
</dbReference>
<evidence type="ECO:0000256" key="1">
    <source>
        <dbReference type="ARBA" id="ARBA00004370"/>
    </source>
</evidence>
<dbReference type="RefSeq" id="WP_380929305.1">
    <property type="nucleotide sequence ID" value="NZ_JBHUGS010000002.1"/>
</dbReference>
<evidence type="ECO:0000259" key="6">
    <source>
        <dbReference type="Pfam" id="PF01103"/>
    </source>
</evidence>
<organism evidence="7 8">
    <name type="scientific">Sphingomonas arantia</name>
    <dbReference type="NCBI Taxonomy" id="1460676"/>
    <lineage>
        <taxon>Bacteria</taxon>
        <taxon>Pseudomonadati</taxon>
        <taxon>Pseudomonadota</taxon>
        <taxon>Alphaproteobacteria</taxon>
        <taxon>Sphingomonadales</taxon>
        <taxon>Sphingomonadaceae</taxon>
        <taxon>Sphingomonas</taxon>
    </lineage>
</organism>
<evidence type="ECO:0000256" key="4">
    <source>
        <dbReference type="SAM" id="MobiDB-lite"/>
    </source>
</evidence>
<feature type="domain" description="Bacterial surface antigen (D15)" evidence="6">
    <location>
        <begin position="373"/>
        <end position="686"/>
    </location>
</feature>
<evidence type="ECO:0000256" key="2">
    <source>
        <dbReference type="ARBA" id="ARBA00022452"/>
    </source>
</evidence>
<reference evidence="8" key="1">
    <citation type="journal article" date="2019" name="Int. J. Syst. Evol. Microbiol.">
        <title>The Global Catalogue of Microorganisms (GCM) 10K type strain sequencing project: providing services to taxonomists for standard genome sequencing and annotation.</title>
        <authorList>
            <consortium name="The Broad Institute Genomics Platform"/>
            <consortium name="The Broad Institute Genome Sequencing Center for Infectious Disease"/>
            <person name="Wu L."/>
            <person name="Ma J."/>
        </authorList>
    </citation>
    <scope>NUCLEOTIDE SEQUENCE [LARGE SCALE GENOMIC DNA]</scope>
    <source>
        <strain evidence="8">CGMCC 1.12702</strain>
    </source>
</reference>
<dbReference type="Proteomes" id="UP001597400">
    <property type="component" value="Unassembled WGS sequence"/>
</dbReference>
<feature type="region of interest" description="Disordered" evidence="4">
    <location>
        <begin position="43"/>
        <end position="62"/>
    </location>
</feature>
<dbReference type="InterPro" id="IPR000184">
    <property type="entry name" value="Bac_surfAg_D15"/>
</dbReference>
<dbReference type="InterPro" id="IPR039910">
    <property type="entry name" value="D15-like"/>
</dbReference>
<dbReference type="EMBL" id="JBHUGS010000002">
    <property type="protein sequence ID" value="MFD1950940.1"/>
    <property type="molecule type" value="Genomic_DNA"/>
</dbReference>
<keyword evidence="2" id="KW-1134">Transmembrane beta strand</keyword>